<dbReference type="Pfam" id="PF11957">
    <property type="entry name" value="efThoc1"/>
    <property type="match status" value="1"/>
</dbReference>
<dbReference type="GeneTree" id="ENSGT00390000016232"/>
<dbReference type="Ensembl" id="ENSSTUT00000032215.1">
    <property type="protein sequence ID" value="ENSSTUP00000030804.1"/>
    <property type="gene ID" value="ENSSTUG00000013206.1"/>
</dbReference>
<dbReference type="SMART" id="SM00005">
    <property type="entry name" value="DEATH"/>
    <property type="match status" value="1"/>
</dbReference>
<name>A0A673Y8L9_SALTR</name>
<feature type="domain" description="Death" evidence="2">
    <location>
        <begin position="506"/>
        <end position="588"/>
    </location>
</feature>
<evidence type="ECO:0000313" key="4">
    <source>
        <dbReference type="Proteomes" id="UP000472277"/>
    </source>
</evidence>
<sequence length="588" mass="67998">MVLLILNMLHQELGNILPFSPFLLQVEKKALVDDFLSLIYFSIDGVTEGICSATTPFLLLGDVLDCLPLYQCDKVFSFVEENVSTWKSNSFYTAGKNYLLRMCNDLLRRLSKSQNTVFCGRIQLFLARLFPLSEKSGLNLQSQFNLDNITVFNKNELESTLGQKPTEEEDGMEVEEGEMGDEEPSAPAPCSIPIDYNLYRKFWTLQDYFRNPVQCYVKFSWMTFLKYSDETLAVFRSFKLDDMQASKRKLEELRTAGGDHVYFAKFLTSEKLMDLQLSDINFRRHILLQYLILFQYLKGQVKFKSSSCILNDDQCSWMEETTKVVYQVCHVLNTEENWNSWKNEGCPSFVQERPVDDKPKRPMRKRQAPEDFLGKGPDRKVFMGNVELTRLWNLNHNNMAACQSVSRKILLCEVFWFNIIHSPPRPLSCRVVRNSNYGWRALRLLSRRSPHFFQPTNQQFKSLADYLESMVIKLAKELPVSCLVWLELWVLKMFMNYTSMQTKLVSNQQMDDIAGKLGSQWKTLAGQLEIKAAEIREIETDSKDMDMQAKLLLVAWQDREGTQATVESLVPALNAAGFPKIAEILNET</sequence>
<reference evidence="3" key="2">
    <citation type="submission" date="2025-09" db="UniProtKB">
        <authorList>
            <consortium name="Ensembl"/>
        </authorList>
    </citation>
    <scope>IDENTIFICATION</scope>
</reference>
<dbReference type="PANTHER" id="PTHR13265">
    <property type="entry name" value="THO COMPLEX SUBUNIT 1"/>
    <property type="match status" value="1"/>
</dbReference>
<dbReference type="AlphaFoldDB" id="A0A673Y8L9"/>
<dbReference type="Proteomes" id="UP000472277">
    <property type="component" value="Chromosome 21"/>
</dbReference>
<reference evidence="3" key="1">
    <citation type="submission" date="2025-08" db="UniProtKB">
        <authorList>
            <consortium name="Ensembl"/>
        </authorList>
    </citation>
    <scope>IDENTIFICATION</scope>
</reference>
<feature type="region of interest" description="Disordered" evidence="1">
    <location>
        <begin position="160"/>
        <end position="186"/>
    </location>
</feature>
<dbReference type="Gene3D" id="1.10.533.10">
    <property type="entry name" value="Death Domain, Fas"/>
    <property type="match status" value="1"/>
</dbReference>
<dbReference type="PANTHER" id="PTHR13265:SF2">
    <property type="entry name" value="THO COMPLEX SUBUNIT 1"/>
    <property type="match status" value="1"/>
</dbReference>
<organism evidence="3 4">
    <name type="scientific">Salmo trutta</name>
    <name type="common">Brown trout</name>
    <dbReference type="NCBI Taxonomy" id="8032"/>
    <lineage>
        <taxon>Eukaryota</taxon>
        <taxon>Metazoa</taxon>
        <taxon>Chordata</taxon>
        <taxon>Craniata</taxon>
        <taxon>Vertebrata</taxon>
        <taxon>Euteleostomi</taxon>
        <taxon>Actinopterygii</taxon>
        <taxon>Neopterygii</taxon>
        <taxon>Teleostei</taxon>
        <taxon>Protacanthopterygii</taxon>
        <taxon>Salmoniformes</taxon>
        <taxon>Salmonidae</taxon>
        <taxon>Salmoninae</taxon>
        <taxon>Salmo</taxon>
    </lineage>
</organism>
<evidence type="ECO:0000259" key="2">
    <source>
        <dbReference type="PROSITE" id="PS50017"/>
    </source>
</evidence>
<proteinExistence type="predicted"/>
<dbReference type="Pfam" id="PF00531">
    <property type="entry name" value="Death"/>
    <property type="match status" value="1"/>
</dbReference>
<protein>
    <submittedName>
        <fullName evidence="3">THO complex 1</fullName>
    </submittedName>
</protein>
<dbReference type="InterPro" id="IPR011029">
    <property type="entry name" value="DEATH-like_dom_sf"/>
</dbReference>
<feature type="compositionally biased region" description="Acidic residues" evidence="1">
    <location>
        <begin position="167"/>
        <end position="184"/>
    </location>
</feature>
<dbReference type="GO" id="GO:0006406">
    <property type="term" value="P:mRNA export from nucleus"/>
    <property type="evidence" value="ECO:0007669"/>
    <property type="project" value="TreeGrafter"/>
</dbReference>
<dbReference type="InterPro" id="IPR021861">
    <property type="entry name" value="THO_THOC1"/>
</dbReference>
<dbReference type="InterPro" id="IPR000488">
    <property type="entry name" value="Death_dom"/>
</dbReference>
<evidence type="ECO:0000313" key="3">
    <source>
        <dbReference type="Ensembl" id="ENSSTUP00000030804.1"/>
    </source>
</evidence>
<dbReference type="PROSITE" id="PS50017">
    <property type="entry name" value="DEATH_DOMAIN"/>
    <property type="match status" value="1"/>
</dbReference>
<gene>
    <name evidence="3" type="primary">THOC1</name>
    <name evidence="3" type="synonym">LOC115157214</name>
</gene>
<keyword evidence="4" id="KW-1185">Reference proteome</keyword>
<dbReference type="SUPFAM" id="SSF47986">
    <property type="entry name" value="DEATH domain"/>
    <property type="match status" value="1"/>
</dbReference>
<dbReference type="GO" id="GO:0007165">
    <property type="term" value="P:signal transduction"/>
    <property type="evidence" value="ECO:0007669"/>
    <property type="project" value="InterPro"/>
</dbReference>
<accession>A0A673Y8L9</accession>
<evidence type="ECO:0000256" key="1">
    <source>
        <dbReference type="SAM" id="MobiDB-lite"/>
    </source>
</evidence>
<dbReference type="GO" id="GO:0000445">
    <property type="term" value="C:THO complex part of transcription export complex"/>
    <property type="evidence" value="ECO:0007669"/>
    <property type="project" value="TreeGrafter"/>
</dbReference>